<name>A0A5C5XTM9_9BACT</name>
<comment type="caution">
    <text evidence="1">The sequence shown here is derived from an EMBL/GenBank/DDBJ whole genome shotgun (WGS) entry which is preliminary data.</text>
</comment>
<protein>
    <submittedName>
        <fullName evidence="1">Uncharacterized protein</fullName>
    </submittedName>
</protein>
<reference evidence="1 2" key="1">
    <citation type="submission" date="2019-02" db="EMBL/GenBank/DDBJ databases">
        <title>Deep-cultivation of Planctomycetes and their phenomic and genomic characterization uncovers novel biology.</title>
        <authorList>
            <person name="Wiegand S."/>
            <person name="Jogler M."/>
            <person name="Boedeker C."/>
            <person name="Pinto D."/>
            <person name="Vollmers J."/>
            <person name="Rivas-Marin E."/>
            <person name="Kohn T."/>
            <person name="Peeters S.H."/>
            <person name="Heuer A."/>
            <person name="Rast P."/>
            <person name="Oberbeckmann S."/>
            <person name="Bunk B."/>
            <person name="Jeske O."/>
            <person name="Meyerdierks A."/>
            <person name="Storesund J.E."/>
            <person name="Kallscheuer N."/>
            <person name="Luecker S."/>
            <person name="Lage O.M."/>
            <person name="Pohl T."/>
            <person name="Merkel B.J."/>
            <person name="Hornburger P."/>
            <person name="Mueller R.-W."/>
            <person name="Bruemmer F."/>
            <person name="Labrenz M."/>
            <person name="Spormann A.M."/>
            <person name="Op Den Camp H."/>
            <person name="Overmann J."/>
            <person name="Amann R."/>
            <person name="Jetten M.S.M."/>
            <person name="Mascher T."/>
            <person name="Medema M.H."/>
            <person name="Devos D.P."/>
            <person name="Kaster A.-K."/>
            <person name="Ovreas L."/>
            <person name="Rohde M."/>
            <person name="Galperin M.Y."/>
            <person name="Jogler C."/>
        </authorList>
    </citation>
    <scope>NUCLEOTIDE SEQUENCE [LARGE SCALE GENOMIC DNA]</scope>
    <source>
        <strain evidence="1 2">CA85</strain>
    </source>
</reference>
<organism evidence="1 2">
    <name type="scientific">Allorhodopirellula solitaria</name>
    <dbReference type="NCBI Taxonomy" id="2527987"/>
    <lineage>
        <taxon>Bacteria</taxon>
        <taxon>Pseudomonadati</taxon>
        <taxon>Planctomycetota</taxon>
        <taxon>Planctomycetia</taxon>
        <taxon>Pirellulales</taxon>
        <taxon>Pirellulaceae</taxon>
        <taxon>Allorhodopirellula</taxon>
    </lineage>
</organism>
<proteinExistence type="predicted"/>
<evidence type="ECO:0000313" key="1">
    <source>
        <dbReference type="EMBL" id="TWT65385.1"/>
    </source>
</evidence>
<dbReference type="EMBL" id="SJPK01000007">
    <property type="protein sequence ID" value="TWT65385.1"/>
    <property type="molecule type" value="Genomic_DNA"/>
</dbReference>
<evidence type="ECO:0000313" key="2">
    <source>
        <dbReference type="Proteomes" id="UP000318053"/>
    </source>
</evidence>
<keyword evidence="2" id="KW-1185">Reference proteome</keyword>
<dbReference type="Proteomes" id="UP000318053">
    <property type="component" value="Unassembled WGS sequence"/>
</dbReference>
<dbReference type="AlphaFoldDB" id="A0A5C5XTM9"/>
<accession>A0A5C5XTM9</accession>
<gene>
    <name evidence="1" type="ORF">CA85_32990</name>
</gene>
<sequence>MHVVQIKLLSNFASDSFAVLLNVLVCEPQHLPPTLFQVSLTPQITLDVFIVISTIYFDDQHFGDARKIGKPRPDRVFTAKLQATQLFGTKYTP</sequence>